<protein>
    <submittedName>
        <fullName evidence="1">Uncharacterized protein</fullName>
    </submittedName>
</protein>
<proteinExistence type="predicted"/>
<comment type="caution">
    <text evidence="1">The sequence shown here is derived from an EMBL/GenBank/DDBJ whole genome shotgun (WGS) entry which is preliminary data.</text>
</comment>
<dbReference type="AlphaFoldDB" id="A0A9N9KWK5"/>
<dbReference type="Proteomes" id="UP000696280">
    <property type="component" value="Unassembled WGS sequence"/>
</dbReference>
<name>A0A9N9KWK5_9HELO</name>
<evidence type="ECO:0000313" key="1">
    <source>
        <dbReference type="EMBL" id="CAG8953445.1"/>
    </source>
</evidence>
<gene>
    <name evidence="1" type="ORF">HYFRA_00010194</name>
</gene>
<evidence type="ECO:0000313" key="2">
    <source>
        <dbReference type="Proteomes" id="UP000696280"/>
    </source>
</evidence>
<reference evidence="1" key="1">
    <citation type="submission" date="2021-07" db="EMBL/GenBank/DDBJ databases">
        <authorList>
            <person name="Durling M."/>
        </authorList>
    </citation>
    <scope>NUCLEOTIDE SEQUENCE</scope>
</reference>
<sequence>MAPTLTTRSLSLNYTPPALLAQKPMALLSNYTPQSTNPQNESNDSHIDDVFLVLGVVISIIVYRRERLISTYGVIIVIRRKNSTRLFTVARGNGYRGGSVRMRLRYIRRDITL</sequence>
<dbReference type="EMBL" id="CAJVRL010000050">
    <property type="protein sequence ID" value="CAG8953445.1"/>
    <property type="molecule type" value="Genomic_DNA"/>
</dbReference>
<accession>A0A9N9KWK5</accession>
<dbReference type="OrthoDB" id="10491645at2759"/>
<organism evidence="1 2">
    <name type="scientific">Hymenoscyphus fraxineus</name>
    <dbReference type="NCBI Taxonomy" id="746836"/>
    <lineage>
        <taxon>Eukaryota</taxon>
        <taxon>Fungi</taxon>
        <taxon>Dikarya</taxon>
        <taxon>Ascomycota</taxon>
        <taxon>Pezizomycotina</taxon>
        <taxon>Leotiomycetes</taxon>
        <taxon>Helotiales</taxon>
        <taxon>Helotiaceae</taxon>
        <taxon>Hymenoscyphus</taxon>
    </lineage>
</organism>
<keyword evidence="2" id="KW-1185">Reference proteome</keyword>